<reference evidence="1" key="1">
    <citation type="submission" date="2019-04" db="EMBL/GenBank/DDBJ databases">
        <title>Microbes associate with the intestines of laboratory mice.</title>
        <authorList>
            <person name="Navarre W."/>
            <person name="Wong E."/>
            <person name="Huang K."/>
            <person name="Tropini C."/>
            <person name="Ng K."/>
            <person name="Yu B."/>
        </authorList>
    </citation>
    <scope>NUCLEOTIDE SEQUENCE</scope>
    <source>
        <strain evidence="1">NM72_1-8</strain>
    </source>
</reference>
<sequence>MSIWQERVHVFFQYKDLLKQLVKRDVKLKYRRSVLGYVWSILNPLLIMIIMTLVFSNMFDRGKSIVNYPVYLITGRTIFEFMTSSTNAAMRSIIGNGALLKKCYVPKYIFTLAKVTSSLVDFVFSLGALVIVMICTRASVTPYILCTPLVMIQLYLFCCGLGFLLASMNVFFRDVQHIYKAVTTAWMYLTPIFYPIQQLPENIRFFVKGFNPMYYYVAQFRDMVCNGQFPGPRIFWGGWLIAVVMFAIGITVFKKSQDKFILYI</sequence>
<keyword evidence="2" id="KW-1185">Reference proteome</keyword>
<name>A0AC61R2D4_9FIRM</name>
<protein>
    <submittedName>
        <fullName evidence="1">ABC transporter permease</fullName>
    </submittedName>
</protein>
<comment type="caution">
    <text evidence="1">The sequence shown here is derived from an EMBL/GenBank/DDBJ whole genome shotgun (WGS) entry which is preliminary data.</text>
</comment>
<organism evidence="1 2">
    <name type="scientific">Hominisplanchenecus murintestinalis</name>
    <dbReference type="NCBI Taxonomy" id="2941517"/>
    <lineage>
        <taxon>Bacteria</taxon>
        <taxon>Bacillati</taxon>
        <taxon>Bacillota</taxon>
        <taxon>Clostridia</taxon>
        <taxon>Lachnospirales</taxon>
        <taxon>Lachnospiraceae</taxon>
        <taxon>Hominisplanchenecus</taxon>
    </lineage>
</organism>
<gene>
    <name evidence="1" type="ORF">E5357_03280</name>
</gene>
<evidence type="ECO:0000313" key="2">
    <source>
        <dbReference type="Proteomes" id="UP000307720"/>
    </source>
</evidence>
<dbReference type="EMBL" id="SRZB01000003">
    <property type="protein sequence ID" value="TGY00055.1"/>
    <property type="molecule type" value="Genomic_DNA"/>
</dbReference>
<proteinExistence type="predicted"/>
<evidence type="ECO:0000313" key="1">
    <source>
        <dbReference type="EMBL" id="TGY00055.1"/>
    </source>
</evidence>
<accession>A0AC61R2D4</accession>
<dbReference type="Proteomes" id="UP000307720">
    <property type="component" value="Unassembled WGS sequence"/>
</dbReference>